<dbReference type="EMBL" id="KI298351">
    <property type="protein sequence ID" value="ERZ98973.1"/>
    <property type="molecule type" value="Genomic_DNA"/>
</dbReference>
<feature type="non-terminal residue" evidence="1">
    <location>
        <position position="1"/>
    </location>
</feature>
<proteinExistence type="predicted"/>
<dbReference type="VEuPathDB" id="FungiDB:RhiirFUN_023091"/>
<protein>
    <submittedName>
        <fullName evidence="1">Uncharacterized protein</fullName>
    </submittedName>
</protein>
<name>U9SSQ5_RHIID</name>
<reference evidence="1" key="1">
    <citation type="submission" date="2013-07" db="EMBL/GenBank/DDBJ databases">
        <title>The genome of an arbuscular mycorrhizal fungus provides insights into the evolution of the oldest plant symbiosis.</title>
        <authorList>
            <consortium name="DOE Joint Genome Institute"/>
            <person name="Tisserant E."/>
            <person name="Malbreil M."/>
            <person name="Kuo A."/>
            <person name="Kohler A."/>
            <person name="Symeonidi A."/>
            <person name="Balestrini R."/>
            <person name="Charron P."/>
            <person name="Duensing N."/>
            <person name="Frei-dit-Frey N."/>
            <person name="Gianinazzi-Pearson V."/>
            <person name="Gilbert B."/>
            <person name="Handa Y."/>
            <person name="Hijri M."/>
            <person name="Kaul R."/>
            <person name="Kawaguchi M."/>
            <person name="Krajinski F."/>
            <person name="Lammers P."/>
            <person name="Lapierre D."/>
            <person name="Masclaux F.G."/>
            <person name="Murat C."/>
            <person name="Morin E."/>
            <person name="Ndikumana S."/>
            <person name="Pagni M."/>
            <person name="Petitpierre D."/>
            <person name="Requena N."/>
            <person name="Rosikiewicz P."/>
            <person name="Riley R."/>
            <person name="Saito K."/>
            <person name="San Clemente H."/>
            <person name="Shapiro H."/>
            <person name="van Tuinen D."/>
            <person name="Becard G."/>
            <person name="Bonfante P."/>
            <person name="Paszkowski U."/>
            <person name="Shachar-Hill Y."/>
            <person name="Young J.P."/>
            <person name="Sanders I.R."/>
            <person name="Henrissat B."/>
            <person name="Rensing S.A."/>
            <person name="Grigoriev I.V."/>
            <person name="Corradi N."/>
            <person name="Roux C."/>
            <person name="Martin F."/>
        </authorList>
    </citation>
    <scope>NUCLEOTIDE SEQUENCE</scope>
    <source>
        <strain evidence="1">DAOM 197198</strain>
    </source>
</reference>
<sequence length="178" mass="20905">EKIIVNNISDFEDFPIELLNPEFEQFILKVSINGRVKTYPCLGNFTRRCCHYISCCRLDRFKSSGAKDWAKYYKTRIISSLNINMSKMERHIWGKYGNYTNIAESAHALINREGKQLNLMSAILCEKRHDKKLLKIKNIQDDSGIPYTRCDKSEVKRQQINQIQEFRVFVIKMAIGQF</sequence>
<gene>
    <name evidence="1" type="ORF">GLOINDRAFT_88211</name>
</gene>
<evidence type="ECO:0000313" key="1">
    <source>
        <dbReference type="EMBL" id="ERZ98973.1"/>
    </source>
</evidence>
<dbReference type="AlphaFoldDB" id="U9SSQ5"/>
<accession>U9SSQ5</accession>
<dbReference type="HOGENOM" id="CLU_1514167_0_0_1"/>
<organism evidence="1">
    <name type="scientific">Rhizophagus irregularis (strain DAOM 181602 / DAOM 197198 / MUCL 43194)</name>
    <name type="common">Arbuscular mycorrhizal fungus</name>
    <name type="synonym">Glomus intraradices</name>
    <dbReference type="NCBI Taxonomy" id="747089"/>
    <lineage>
        <taxon>Eukaryota</taxon>
        <taxon>Fungi</taxon>
        <taxon>Fungi incertae sedis</taxon>
        <taxon>Mucoromycota</taxon>
        <taxon>Glomeromycotina</taxon>
        <taxon>Glomeromycetes</taxon>
        <taxon>Glomerales</taxon>
        <taxon>Glomeraceae</taxon>
        <taxon>Rhizophagus</taxon>
    </lineage>
</organism>